<dbReference type="Proteomes" id="UP000225706">
    <property type="component" value="Unassembled WGS sequence"/>
</dbReference>
<evidence type="ECO:0000313" key="3">
    <source>
        <dbReference type="Proteomes" id="UP000225706"/>
    </source>
</evidence>
<proteinExistence type="predicted"/>
<keyword evidence="3" id="KW-1185">Reference proteome</keyword>
<dbReference type="OrthoDB" id="5964414at2759"/>
<gene>
    <name evidence="2" type="ORF">AWC38_SpisGene6151</name>
</gene>
<name>A0A2B4SKL8_STYPI</name>
<comment type="caution">
    <text evidence="2">The sequence shown here is derived from an EMBL/GenBank/DDBJ whole genome shotgun (WGS) entry which is preliminary data.</text>
</comment>
<protein>
    <submittedName>
        <fullName evidence="2">Uncharacterized protein</fullName>
    </submittedName>
</protein>
<feature type="region of interest" description="Disordered" evidence="1">
    <location>
        <begin position="1"/>
        <end position="31"/>
    </location>
</feature>
<evidence type="ECO:0000313" key="2">
    <source>
        <dbReference type="EMBL" id="PFX29118.1"/>
    </source>
</evidence>
<evidence type="ECO:0000256" key="1">
    <source>
        <dbReference type="SAM" id="MobiDB-lite"/>
    </source>
</evidence>
<dbReference type="EMBL" id="LSMT01000071">
    <property type="protein sequence ID" value="PFX29118.1"/>
    <property type="molecule type" value="Genomic_DNA"/>
</dbReference>
<reference evidence="3" key="1">
    <citation type="journal article" date="2017" name="bioRxiv">
        <title>Comparative analysis of the genomes of Stylophora pistillata and Acropora digitifera provides evidence for extensive differences between species of corals.</title>
        <authorList>
            <person name="Voolstra C.R."/>
            <person name="Li Y."/>
            <person name="Liew Y.J."/>
            <person name="Baumgarten S."/>
            <person name="Zoccola D."/>
            <person name="Flot J.-F."/>
            <person name="Tambutte S."/>
            <person name="Allemand D."/>
            <person name="Aranda M."/>
        </authorList>
    </citation>
    <scope>NUCLEOTIDE SEQUENCE [LARGE SCALE GENOMIC DNA]</scope>
</reference>
<dbReference type="AlphaFoldDB" id="A0A2B4SKL8"/>
<sequence>MGSCPSRSKRDANSSSARFQDDNSRYGRGARKNREANFQTTQLTNVCLEDNTLRDLTSKLEKALCWTSKHDMCWSVEFSESVNELLVDACRCMSDLAESGDYCTADEIVKLILRLRTTWGNEVFEHLNIKSFPRERIETKNAVILAGQYFTPERFYDHDDRLSRLRYFEVREAETNEFMFTYYLECSNILQKFHVLCLSCSGGHLQIAKYGKNCPSYWSVREDMLKDFLYREDCALVSQNTDKTTLFRRGGCLDDWVFVDSDVEDDEEKFYRDEALDEILSAFEEALSWPKEQNHFPNSTAIDTMNSMFGMATSEMSRLASENKFTEADEIADAIVELYYVWGEGVFSSLNVTFFTREEISLNRFTIKVGQYLKPEPLQERENDIAVKLYFFIVYDMDLEKYVCTYHLEYRDFSGMSAGVYFLRLKSRRGRFQVASYGEGCPTYWKIRQDVLKDFSKRKRTFISC</sequence>
<accession>A0A2B4SKL8</accession>
<organism evidence="2 3">
    <name type="scientific">Stylophora pistillata</name>
    <name type="common">Smooth cauliflower coral</name>
    <dbReference type="NCBI Taxonomy" id="50429"/>
    <lineage>
        <taxon>Eukaryota</taxon>
        <taxon>Metazoa</taxon>
        <taxon>Cnidaria</taxon>
        <taxon>Anthozoa</taxon>
        <taxon>Hexacorallia</taxon>
        <taxon>Scleractinia</taxon>
        <taxon>Astrocoeniina</taxon>
        <taxon>Pocilloporidae</taxon>
        <taxon>Stylophora</taxon>
    </lineage>
</organism>